<dbReference type="SUPFAM" id="SSF47031">
    <property type="entry name" value="Second domain of FERM"/>
    <property type="match status" value="1"/>
</dbReference>
<dbReference type="CDD" id="cd14473">
    <property type="entry name" value="FERM_B-lobe"/>
    <property type="match status" value="1"/>
</dbReference>
<feature type="compositionally biased region" description="Polar residues" evidence="19">
    <location>
        <begin position="26"/>
        <end position="38"/>
    </location>
</feature>
<evidence type="ECO:0000313" key="22">
    <source>
        <dbReference type="Proteomes" id="UP000694728"/>
    </source>
</evidence>
<dbReference type="CDD" id="cd17105">
    <property type="entry name" value="FERM_F1_EPB41"/>
    <property type="match status" value="1"/>
</dbReference>
<dbReference type="Gene3D" id="3.10.20.90">
    <property type="entry name" value="Phosphatidylinositol 3-kinase Catalytic Subunit, Chain A, domain 1"/>
    <property type="match status" value="1"/>
</dbReference>
<evidence type="ECO:0000256" key="2">
    <source>
        <dbReference type="ARBA" id="ARBA00004245"/>
    </source>
</evidence>
<dbReference type="FunFam" id="1.20.80.10:FF:000001">
    <property type="entry name" value="Erythrocyte membrane protein band 4.1"/>
    <property type="match status" value="1"/>
</dbReference>
<dbReference type="SUPFAM" id="SSF50729">
    <property type="entry name" value="PH domain-like"/>
    <property type="match status" value="1"/>
</dbReference>
<comment type="subcellular location">
    <subcellularLocation>
        <location evidence="3">Cytoplasm</location>
        <location evidence="3">Cell cortex</location>
    </subcellularLocation>
    <subcellularLocation>
        <location evidence="2">Cytoplasm</location>
        <location evidence="2">Cytoskeleton</location>
    </subcellularLocation>
    <subcellularLocation>
        <location evidence="1">Nucleus</location>
    </subcellularLocation>
</comment>
<dbReference type="SMART" id="SM00295">
    <property type="entry name" value="B41"/>
    <property type="match status" value="1"/>
</dbReference>
<feature type="region of interest" description="Disordered" evidence="19">
    <location>
        <begin position="1"/>
        <end position="205"/>
    </location>
</feature>
<dbReference type="InterPro" id="IPR008379">
    <property type="entry name" value="Band_4.1_C"/>
</dbReference>
<dbReference type="Pfam" id="PF05902">
    <property type="entry name" value="4_1_CTD"/>
    <property type="match status" value="1"/>
</dbReference>
<dbReference type="PRINTS" id="PR00661">
    <property type="entry name" value="ERMFAMILY"/>
</dbReference>
<feature type="compositionally biased region" description="Basic and acidic residues" evidence="19">
    <location>
        <begin position="62"/>
        <end position="76"/>
    </location>
</feature>
<organism evidence="21 22">
    <name type="scientific">Sus scrofa</name>
    <name type="common">Pig</name>
    <dbReference type="NCBI Taxonomy" id="9823"/>
    <lineage>
        <taxon>Eukaryota</taxon>
        <taxon>Metazoa</taxon>
        <taxon>Chordata</taxon>
        <taxon>Craniata</taxon>
        <taxon>Vertebrata</taxon>
        <taxon>Euteleostomi</taxon>
        <taxon>Mammalia</taxon>
        <taxon>Eutheria</taxon>
        <taxon>Laurasiatheria</taxon>
        <taxon>Artiodactyla</taxon>
        <taxon>Suina</taxon>
        <taxon>Suidae</taxon>
        <taxon>Sus</taxon>
    </lineage>
</organism>
<keyword evidence="8" id="KW-0498">Mitosis</keyword>
<dbReference type="GO" id="GO:0030866">
    <property type="term" value="P:cortical actin cytoskeleton organization"/>
    <property type="evidence" value="ECO:0007669"/>
    <property type="project" value="InterPro"/>
</dbReference>
<keyword evidence="6" id="KW-0597">Phosphoprotein</keyword>
<evidence type="ECO:0000256" key="7">
    <source>
        <dbReference type="ARBA" id="ARBA00022618"/>
    </source>
</evidence>
<dbReference type="GO" id="GO:0005856">
    <property type="term" value="C:cytoskeleton"/>
    <property type="evidence" value="ECO:0007669"/>
    <property type="project" value="UniProtKB-SubCell"/>
</dbReference>
<name>A0A8D1JQQ6_PIG</name>
<dbReference type="InterPro" id="IPR014352">
    <property type="entry name" value="FERM/acyl-CoA-bd_prot_sf"/>
</dbReference>
<dbReference type="SMART" id="SM01195">
    <property type="entry name" value="FA"/>
    <property type="match status" value="1"/>
</dbReference>
<evidence type="ECO:0000256" key="10">
    <source>
        <dbReference type="ARBA" id="ARBA00023203"/>
    </source>
</evidence>
<dbReference type="PROSITE" id="PS00661">
    <property type="entry name" value="FERM_2"/>
    <property type="match status" value="1"/>
</dbReference>
<gene>
    <name evidence="21" type="primary">EPB41</name>
</gene>
<dbReference type="Pfam" id="PF09380">
    <property type="entry name" value="FERM_C"/>
    <property type="match status" value="1"/>
</dbReference>
<comment type="function">
    <text evidence="17">Protein 4.1 is a major structural element of the erythrocyte membrane skeleton. It plays a key role in regulating membrane physical properties of mechanical stability and deformability by stabilizing spectrin-actin interaction. Recruits DLG1 to membranes. Required for dynein-dynactin complex and NUMA1 recruitment at the mitotic cell cortex during anaphase.</text>
</comment>
<feature type="compositionally biased region" description="Basic and acidic residues" evidence="19">
    <location>
        <begin position="102"/>
        <end position="119"/>
    </location>
</feature>
<dbReference type="InterPro" id="IPR007477">
    <property type="entry name" value="SAB_dom"/>
</dbReference>
<dbReference type="GO" id="GO:0003779">
    <property type="term" value="F:actin binding"/>
    <property type="evidence" value="ECO:0007669"/>
    <property type="project" value="UniProtKB-KW"/>
</dbReference>
<dbReference type="InterPro" id="IPR000798">
    <property type="entry name" value="Ez/rad/moesin-like"/>
</dbReference>
<evidence type="ECO:0000256" key="4">
    <source>
        <dbReference type="ARBA" id="ARBA00022448"/>
    </source>
</evidence>
<dbReference type="InterPro" id="IPR029071">
    <property type="entry name" value="Ubiquitin-like_domsf"/>
</dbReference>
<dbReference type="Pfam" id="PF09379">
    <property type="entry name" value="FERM_N"/>
    <property type="match status" value="1"/>
</dbReference>
<keyword evidence="4" id="KW-0813">Transport</keyword>
<dbReference type="InterPro" id="IPR019747">
    <property type="entry name" value="FERM_CS"/>
</dbReference>
<accession>A0A8D1JQQ6</accession>
<dbReference type="Pfam" id="PF08736">
    <property type="entry name" value="FA"/>
    <property type="match status" value="1"/>
</dbReference>
<protein>
    <recommendedName>
        <fullName evidence="14">Protein 4.1</fullName>
    </recommendedName>
    <alternativeName>
        <fullName evidence="18">4.1R</fullName>
    </alternativeName>
    <alternativeName>
        <fullName evidence="15">Band 4.1</fullName>
    </alternativeName>
    <alternativeName>
        <fullName evidence="16">Erythrocyte membrane protein band 4.1</fullName>
    </alternativeName>
</protein>
<dbReference type="PANTHER" id="PTHR23280">
    <property type="entry name" value="4.1 G PROTEIN"/>
    <property type="match status" value="1"/>
</dbReference>
<dbReference type="PANTHER" id="PTHR23280:SF12">
    <property type="entry name" value="PROTEIN 4.1"/>
    <property type="match status" value="1"/>
</dbReference>
<evidence type="ECO:0000256" key="18">
    <source>
        <dbReference type="ARBA" id="ARBA00078357"/>
    </source>
</evidence>
<feature type="region of interest" description="Disordered" evidence="19">
    <location>
        <begin position="526"/>
        <end position="575"/>
    </location>
</feature>
<evidence type="ECO:0000256" key="6">
    <source>
        <dbReference type="ARBA" id="ARBA00022553"/>
    </source>
</evidence>
<evidence type="ECO:0000256" key="8">
    <source>
        <dbReference type="ARBA" id="ARBA00022776"/>
    </source>
</evidence>
<dbReference type="FunFam" id="3.10.20.90:FF:000002">
    <property type="entry name" value="Erythrocyte protein band 4.1-like 3"/>
    <property type="match status" value="1"/>
</dbReference>
<dbReference type="InterPro" id="IPR014847">
    <property type="entry name" value="FA"/>
</dbReference>
<dbReference type="SMART" id="SM01196">
    <property type="entry name" value="FERM_C"/>
    <property type="match status" value="1"/>
</dbReference>
<evidence type="ECO:0000256" key="5">
    <source>
        <dbReference type="ARBA" id="ARBA00022490"/>
    </source>
</evidence>
<dbReference type="FunFam" id="2.30.29.30:FF:000001">
    <property type="entry name" value="Erythrocyte membrane protein band 4.1"/>
    <property type="match status" value="1"/>
</dbReference>
<sequence length="762" mass="85723">MTTEKSLVAEAENPQHQQQKEEGEGVTNSGQQETQLEEASQAAAEGDNQCEQKLKTSNGDTPTHEDLTKNRERTSENRGLSRLFSSFLKRPKSQVSEEEGKEVESAKEKGEGGQKEREFGASLDEEIILKAPIAAPEPELKTDPSLDLHSLSSAETQPAQEEHREDLDFETKEGEGLEECSKTDVKEESPESKAERELKSSQKSIRRHRNMHCKVSLLDDTVFECVVEKHAKGQDLLKRVCEHLNLLEEDYFGLAIWDNETSKTWLDSAKEIKKQVRGVPWNFTFNVKFYPPDPAQLTEDITRYYLCLQLRQDIVTGRLPCSFATLALLGSYTIQSELGDYDPELHGADYVSDFKLAPNQTKELEEKVMELHKSYRSMTPAQADLEFLENAKKLSMYGVDLHKAKDLEGVDIILGVCSSGLQIYRNKLRINRFPWPKVLKISYKRSSFFIKIRPGEQEQYESTIGFKLPSYRAAKKLWKVCVEHHTFFRLTSTDTIPKSKFLALGSKFRYSGRTQAQTRQASALIDRPAPHFERTASKRASRSLDGAAVDSADRSPRPTSAPAIAESQVTEGSVPGAPVKKVQKEVVKVEVKEEEVPPEQAEPEPTEEWKDLDKSQEEIKKHHASISELKKNFMESVPEPRPSEWDKRLSTHSPFRTININGQIPTGEGTDDSNGDLDPGVLLTAQTITSETTSSTTTTQITKTVKGGISETRIEKRIVITGDGDIDHDQVLVQAIKEAKEQHPDMSVTKVVVHQETEISEE</sequence>
<dbReference type="GO" id="GO:0005634">
    <property type="term" value="C:nucleus"/>
    <property type="evidence" value="ECO:0007669"/>
    <property type="project" value="UniProtKB-SubCell"/>
</dbReference>
<reference evidence="21" key="1">
    <citation type="submission" date="2025-08" db="UniProtKB">
        <authorList>
            <consortium name="Ensembl"/>
        </authorList>
    </citation>
    <scope>IDENTIFICATION</scope>
</reference>
<proteinExistence type="predicted"/>
<dbReference type="PROSITE" id="PS00660">
    <property type="entry name" value="FERM_1"/>
    <property type="match status" value="1"/>
</dbReference>
<feature type="compositionally biased region" description="Basic and acidic residues" evidence="19">
    <location>
        <begin position="160"/>
        <end position="200"/>
    </location>
</feature>
<dbReference type="InterPro" id="IPR019748">
    <property type="entry name" value="FERM_central"/>
</dbReference>
<feature type="compositionally biased region" description="Polar residues" evidence="19">
    <location>
        <begin position="150"/>
        <end position="159"/>
    </location>
</feature>
<dbReference type="GO" id="GO:0005516">
    <property type="term" value="F:calmodulin binding"/>
    <property type="evidence" value="ECO:0007669"/>
    <property type="project" value="UniProtKB-KW"/>
</dbReference>
<dbReference type="Pfam" id="PF00373">
    <property type="entry name" value="FERM_M"/>
    <property type="match status" value="1"/>
</dbReference>
<feature type="compositionally biased region" description="Polar residues" evidence="19">
    <location>
        <begin position="49"/>
        <end position="61"/>
    </location>
</feature>
<dbReference type="InterPro" id="IPR000299">
    <property type="entry name" value="FERM_domain"/>
</dbReference>
<keyword evidence="12" id="KW-0539">Nucleus</keyword>
<dbReference type="CDD" id="cd13184">
    <property type="entry name" value="FERM_C_4_1_family"/>
    <property type="match status" value="1"/>
</dbReference>
<evidence type="ECO:0000256" key="1">
    <source>
        <dbReference type="ARBA" id="ARBA00004123"/>
    </source>
</evidence>
<evidence type="ECO:0000256" key="11">
    <source>
        <dbReference type="ARBA" id="ARBA00023212"/>
    </source>
</evidence>
<dbReference type="GO" id="GO:0005198">
    <property type="term" value="F:structural molecule activity"/>
    <property type="evidence" value="ECO:0007669"/>
    <property type="project" value="InterPro"/>
</dbReference>
<evidence type="ECO:0000256" key="3">
    <source>
        <dbReference type="ARBA" id="ARBA00004544"/>
    </source>
</evidence>
<evidence type="ECO:0000256" key="15">
    <source>
        <dbReference type="ARBA" id="ARBA00030419"/>
    </source>
</evidence>
<dbReference type="InterPro" id="IPR011993">
    <property type="entry name" value="PH-like_dom_sf"/>
</dbReference>
<feature type="region of interest" description="Disordered" evidence="19">
    <location>
        <begin position="592"/>
        <end position="611"/>
    </location>
</feature>
<dbReference type="GO" id="GO:0005938">
    <property type="term" value="C:cell cortex"/>
    <property type="evidence" value="ECO:0007669"/>
    <property type="project" value="UniProtKB-SubCell"/>
</dbReference>
<evidence type="ECO:0000256" key="13">
    <source>
        <dbReference type="ARBA" id="ARBA00023306"/>
    </source>
</evidence>
<dbReference type="InterPro" id="IPR035963">
    <property type="entry name" value="FERM_2"/>
</dbReference>
<keyword evidence="9" id="KW-0112">Calmodulin-binding</keyword>
<dbReference type="PIRSF" id="PIRSF002304">
    <property type="entry name" value="Membrane_skeletal_4_1"/>
    <property type="match status" value="1"/>
</dbReference>
<dbReference type="Pfam" id="PF04382">
    <property type="entry name" value="SAB"/>
    <property type="match status" value="1"/>
</dbReference>
<evidence type="ECO:0000259" key="20">
    <source>
        <dbReference type="PROSITE" id="PS50057"/>
    </source>
</evidence>
<evidence type="ECO:0000256" key="9">
    <source>
        <dbReference type="ARBA" id="ARBA00022860"/>
    </source>
</evidence>
<feature type="domain" description="FERM" evidence="20">
    <location>
        <begin position="211"/>
        <end position="492"/>
    </location>
</feature>
<evidence type="ECO:0000256" key="19">
    <source>
        <dbReference type="SAM" id="MobiDB-lite"/>
    </source>
</evidence>
<evidence type="ECO:0000256" key="16">
    <source>
        <dbReference type="ARBA" id="ARBA00032586"/>
    </source>
</evidence>
<keyword evidence="11" id="KW-0206">Cytoskeleton</keyword>
<keyword evidence="10" id="KW-0009">Actin-binding</keyword>
<evidence type="ECO:0000256" key="14">
    <source>
        <dbReference type="ARBA" id="ARBA00023658"/>
    </source>
</evidence>
<keyword evidence="5" id="KW-0963">Cytoplasm</keyword>
<dbReference type="InterPro" id="IPR018979">
    <property type="entry name" value="FERM_N"/>
</dbReference>
<dbReference type="InterPro" id="IPR019749">
    <property type="entry name" value="Band_41_domain"/>
</dbReference>
<dbReference type="Ensembl" id="ENSSSCT00045067050.1">
    <property type="protein sequence ID" value="ENSSSCP00045047615.1"/>
    <property type="gene ID" value="ENSSSCG00045038549.1"/>
</dbReference>
<feature type="compositionally biased region" description="Acidic residues" evidence="19">
    <location>
        <begin position="596"/>
        <end position="606"/>
    </location>
</feature>
<evidence type="ECO:0000256" key="17">
    <source>
        <dbReference type="ARBA" id="ARBA00054563"/>
    </source>
</evidence>
<keyword evidence="7" id="KW-0132">Cell division</keyword>
<dbReference type="Gene3D" id="2.30.29.30">
    <property type="entry name" value="Pleckstrin-homology domain (PH domain)/Phosphotyrosine-binding domain (PTB)"/>
    <property type="match status" value="1"/>
</dbReference>
<dbReference type="InterPro" id="IPR018980">
    <property type="entry name" value="FERM_PH-like_C"/>
</dbReference>
<dbReference type="Gene3D" id="1.20.80.10">
    <property type="match status" value="1"/>
</dbReference>
<dbReference type="PROSITE" id="PS50057">
    <property type="entry name" value="FERM_3"/>
    <property type="match status" value="1"/>
</dbReference>
<evidence type="ECO:0000256" key="12">
    <source>
        <dbReference type="ARBA" id="ARBA00023242"/>
    </source>
</evidence>
<dbReference type="SUPFAM" id="SSF54236">
    <property type="entry name" value="Ubiquitin-like"/>
    <property type="match status" value="1"/>
</dbReference>
<evidence type="ECO:0000313" key="21">
    <source>
        <dbReference type="Ensembl" id="ENSSSCP00045047615.1"/>
    </source>
</evidence>
<dbReference type="AlphaFoldDB" id="A0A8D1JQQ6"/>
<dbReference type="InterPro" id="IPR021187">
    <property type="entry name" value="EPB4.1_FERM_F1"/>
</dbReference>
<keyword evidence="13" id="KW-0131">Cell cycle</keyword>
<dbReference type="GO" id="GO:0051301">
    <property type="term" value="P:cell division"/>
    <property type="evidence" value="ECO:0007669"/>
    <property type="project" value="UniProtKB-KW"/>
</dbReference>
<dbReference type="Proteomes" id="UP000694728">
    <property type="component" value="Unplaced"/>
</dbReference>
<dbReference type="PRINTS" id="PR00935">
    <property type="entry name" value="BAND41"/>
</dbReference>